<dbReference type="Gene3D" id="1.20.144.10">
    <property type="entry name" value="Phosphatidic acid phosphatase type 2/haloperoxidase"/>
    <property type="match status" value="1"/>
</dbReference>
<dbReference type="PANTHER" id="PTHR14969:SF28">
    <property type="entry name" value="DIHYDROSPHINGOSINE 1-PHOSPHATE PHOSPHATASE LCB3-RELATED"/>
    <property type="match status" value="1"/>
</dbReference>
<dbReference type="GO" id="GO:0005789">
    <property type="term" value="C:endoplasmic reticulum membrane"/>
    <property type="evidence" value="ECO:0007669"/>
    <property type="project" value="UniProtKB-SubCell"/>
</dbReference>
<feature type="transmembrane region" description="Helical" evidence="8">
    <location>
        <begin position="180"/>
        <end position="199"/>
    </location>
</feature>
<keyword evidence="6 8" id="KW-0472">Membrane</keyword>
<dbReference type="SMART" id="SM00014">
    <property type="entry name" value="acidPPc"/>
    <property type="match status" value="1"/>
</dbReference>
<evidence type="ECO:0000256" key="4">
    <source>
        <dbReference type="ARBA" id="ARBA00022824"/>
    </source>
</evidence>
<evidence type="ECO:0000256" key="3">
    <source>
        <dbReference type="ARBA" id="ARBA00022801"/>
    </source>
</evidence>
<comment type="similarity">
    <text evidence="7">Belongs to the type 2 lipid phosphate phosphatase family.</text>
</comment>
<keyword evidence="11" id="KW-1185">Reference proteome</keyword>
<keyword evidence="2 8" id="KW-0812">Transmembrane</keyword>
<sequence length="531" mass="58979">MSDSKSTSAPKAPAESLFIVVNGADDRDAGIYSDNFYSRRMTKLRSSIRRRMLPWVRSETKDLAELQHRWRTPFLDSYFTLTAFAGHPLFFVCILPIMFWYGHSVFARGFVNVACVGVFVTSWVKDYLCLPRPLSPPLVRLSRSKRVHLEYGFPSTHTSNATSIALYLLSYLLISDWSVLAKAASIVGLCVYLFSVVFGRLYCGMHTKTDIIGGTVIGILVWAAQWSFHDAIDSLMTSPSWTVVSAVILGGIVLIQSIPDTMDSCPCIDDGVTTMAVLMGVFPASQHFALSKYSISAGGHDGIVHYDAAIGLPRSILRFVFGLAVVFTWRIAAKKLLYILLPPLYSYFNLPSRDHFVPAKTYGNLRSQPIGRVPSVLDLSALADSSIEIVGTQSTMDIHEQFSQSRSSKISSLHHQQVEDIEKKEHFGLRPGHTAKTRQEQQQQDGVISEKVGATAAPAPALETLDHPLDLELDESERQAMEQFEAEHPGWARFDVDIVIKTVVYAGIGWLAVDSIPIMFEYIGLGTSYLR</sequence>
<dbReference type="Proteomes" id="UP000823405">
    <property type="component" value="Unassembled WGS sequence"/>
</dbReference>
<dbReference type="InterPro" id="IPR036938">
    <property type="entry name" value="PAP2/HPO_sf"/>
</dbReference>
<dbReference type="EMBL" id="JAAAIN010000539">
    <property type="protein sequence ID" value="KAG0313182.1"/>
    <property type="molecule type" value="Genomic_DNA"/>
</dbReference>
<dbReference type="OrthoDB" id="301434at2759"/>
<feature type="transmembrane region" description="Helical" evidence="8">
    <location>
        <begin position="78"/>
        <end position="103"/>
    </location>
</feature>
<proteinExistence type="inferred from homology"/>
<dbReference type="GO" id="GO:0042392">
    <property type="term" value="F:sphingosine-1-phosphate phosphatase activity"/>
    <property type="evidence" value="ECO:0007669"/>
    <property type="project" value="TreeGrafter"/>
</dbReference>
<evidence type="ECO:0000256" key="2">
    <source>
        <dbReference type="ARBA" id="ARBA00022692"/>
    </source>
</evidence>
<evidence type="ECO:0000256" key="1">
    <source>
        <dbReference type="ARBA" id="ARBA00004477"/>
    </source>
</evidence>
<dbReference type="AlphaFoldDB" id="A0A9P6UNW8"/>
<organism evidence="10 11">
    <name type="scientific">Linnemannia gamsii</name>
    <dbReference type="NCBI Taxonomy" id="64522"/>
    <lineage>
        <taxon>Eukaryota</taxon>
        <taxon>Fungi</taxon>
        <taxon>Fungi incertae sedis</taxon>
        <taxon>Mucoromycota</taxon>
        <taxon>Mortierellomycotina</taxon>
        <taxon>Mortierellomycetes</taxon>
        <taxon>Mortierellales</taxon>
        <taxon>Mortierellaceae</taxon>
        <taxon>Linnemannia</taxon>
    </lineage>
</organism>
<gene>
    <name evidence="10" type="ORF">BGZ97_010441</name>
</gene>
<name>A0A9P6UNW8_9FUNG</name>
<evidence type="ECO:0000256" key="7">
    <source>
        <dbReference type="ARBA" id="ARBA00038324"/>
    </source>
</evidence>
<dbReference type="CDD" id="cd03388">
    <property type="entry name" value="PAP2_SPPase1"/>
    <property type="match status" value="1"/>
</dbReference>
<dbReference type="Pfam" id="PF01569">
    <property type="entry name" value="PAP2"/>
    <property type="match status" value="1"/>
</dbReference>
<comment type="caution">
    <text evidence="10">The sequence shown here is derived from an EMBL/GenBank/DDBJ whole genome shotgun (WGS) entry which is preliminary data.</text>
</comment>
<dbReference type="PANTHER" id="PTHR14969">
    <property type="entry name" value="SPHINGOSINE-1-PHOSPHATE PHOSPHOHYDROLASE"/>
    <property type="match status" value="1"/>
</dbReference>
<reference evidence="10" key="1">
    <citation type="journal article" date="2020" name="Fungal Divers.">
        <title>Resolving the Mortierellaceae phylogeny through synthesis of multi-gene phylogenetics and phylogenomics.</title>
        <authorList>
            <person name="Vandepol N."/>
            <person name="Liber J."/>
            <person name="Desiro A."/>
            <person name="Na H."/>
            <person name="Kennedy M."/>
            <person name="Barry K."/>
            <person name="Grigoriev I.V."/>
            <person name="Miller A.N."/>
            <person name="O'Donnell K."/>
            <person name="Stajich J.E."/>
            <person name="Bonito G."/>
        </authorList>
    </citation>
    <scope>NUCLEOTIDE SEQUENCE</scope>
    <source>
        <strain evidence="10">NVP60</strain>
    </source>
</reference>
<feature type="transmembrane region" description="Helical" evidence="8">
    <location>
        <begin position="109"/>
        <end position="130"/>
    </location>
</feature>
<evidence type="ECO:0000313" key="11">
    <source>
        <dbReference type="Proteomes" id="UP000823405"/>
    </source>
</evidence>
<feature type="transmembrane region" description="Helical" evidence="8">
    <location>
        <begin position="211"/>
        <end position="228"/>
    </location>
</feature>
<dbReference type="SUPFAM" id="SSF48317">
    <property type="entry name" value="Acid phosphatase/Vanadium-dependent haloperoxidase"/>
    <property type="match status" value="1"/>
</dbReference>
<evidence type="ECO:0000256" key="5">
    <source>
        <dbReference type="ARBA" id="ARBA00022989"/>
    </source>
</evidence>
<feature type="transmembrane region" description="Helical" evidence="8">
    <location>
        <begin position="315"/>
        <end position="333"/>
    </location>
</feature>
<feature type="transmembrane region" description="Helical" evidence="8">
    <location>
        <begin position="240"/>
        <end position="259"/>
    </location>
</feature>
<dbReference type="InterPro" id="IPR000326">
    <property type="entry name" value="PAP2/HPO"/>
</dbReference>
<evidence type="ECO:0000256" key="8">
    <source>
        <dbReference type="SAM" id="Phobius"/>
    </source>
</evidence>
<evidence type="ECO:0000313" key="10">
    <source>
        <dbReference type="EMBL" id="KAG0313182.1"/>
    </source>
</evidence>
<evidence type="ECO:0000259" key="9">
    <source>
        <dbReference type="SMART" id="SM00014"/>
    </source>
</evidence>
<keyword evidence="4" id="KW-0256">Endoplasmic reticulum</keyword>
<protein>
    <recommendedName>
        <fullName evidence="9">Phosphatidic acid phosphatase type 2/haloperoxidase domain-containing protein</fullName>
    </recommendedName>
</protein>
<accession>A0A9P6UNW8</accession>
<evidence type="ECO:0000256" key="6">
    <source>
        <dbReference type="ARBA" id="ARBA00023136"/>
    </source>
</evidence>
<feature type="domain" description="Phosphatidic acid phosphatase type 2/haloperoxidase" evidence="9">
    <location>
        <begin position="107"/>
        <end position="226"/>
    </location>
</feature>
<comment type="subcellular location">
    <subcellularLocation>
        <location evidence="1">Endoplasmic reticulum membrane</location>
        <topology evidence="1">Multi-pass membrane protein</topology>
    </subcellularLocation>
</comment>
<keyword evidence="3" id="KW-0378">Hydrolase</keyword>
<keyword evidence="5 8" id="KW-1133">Transmembrane helix</keyword>